<dbReference type="EMBL" id="JAMTCK010000010">
    <property type="protein sequence ID" value="MCP2167611.1"/>
    <property type="molecule type" value="Genomic_DNA"/>
</dbReference>
<dbReference type="PROSITE" id="PS51677">
    <property type="entry name" value="NODB"/>
    <property type="match status" value="1"/>
</dbReference>
<accession>A0AAE3GG54</accession>
<dbReference type="RefSeq" id="WP_253774651.1">
    <property type="nucleotide sequence ID" value="NZ_JAMTCK010000010.1"/>
</dbReference>
<organism evidence="2 3">
    <name type="scientific">Goodfellowiella coeruleoviolacea</name>
    <dbReference type="NCBI Taxonomy" id="334858"/>
    <lineage>
        <taxon>Bacteria</taxon>
        <taxon>Bacillati</taxon>
        <taxon>Actinomycetota</taxon>
        <taxon>Actinomycetes</taxon>
        <taxon>Pseudonocardiales</taxon>
        <taxon>Pseudonocardiaceae</taxon>
        <taxon>Goodfellowiella</taxon>
    </lineage>
</organism>
<evidence type="ECO:0000313" key="2">
    <source>
        <dbReference type="EMBL" id="MCP2167611.1"/>
    </source>
</evidence>
<dbReference type="Proteomes" id="UP001206128">
    <property type="component" value="Unassembled WGS sequence"/>
</dbReference>
<protein>
    <submittedName>
        <fullName evidence="2">Peptidoglycan/xylan/chitin deacetylase, PgdA/CDA1 family</fullName>
    </submittedName>
</protein>
<dbReference type="CDD" id="cd10959">
    <property type="entry name" value="CE4_NodB_like_3"/>
    <property type="match status" value="1"/>
</dbReference>
<feature type="domain" description="NodB homology" evidence="1">
    <location>
        <begin position="48"/>
        <end position="234"/>
    </location>
</feature>
<dbReference type="SUPFAM" id="SSF88713">
    <property type="entry name" value="Glycoside hydrolase/deacetylase"/>
    <property type="match status" value="1"/>
</dbReference>
<dbReference type="AlphaFoldDB" id="A0AAE3GG54"/>
<dbReference type="Gene3D" id="3.20.20.370">
    <property type="entry name" value="Glycoside hydrolase/deacetylase"/>
    <property type="match status" value="1"/>
</dbReference>
<sequence>MSPMSRTRGAVAVAGLSAALAHLLPVAVSLRPVRMSVLPALAGIGTPGHVALTFDDGPHPGSTPAYLRLLDQHRVRATFFVLGSKLAAHPGLGRDITAAGHEIALHGWTHRCLLRQGPAATYRDLARGGETITEVTGQRPRWFRAPYGVFTGASLGVAALLGLRPVLWTSWGVDWTSRATGSSVLAAVTRQLVGGGTVLLHDGDASAAPGAWRATVAALPGVLDLCRRRGLSVGPLCEHAVGATAPRRRPSRTP</sequence>
<dbReference type="Pfam" id="PF01522">
    <property type="entry name" value="Polysacc_deac_1"/>
    <property type="match status" value="1"/>
</dbReference>
<dbReference type="GO" id="GO:0005975">
    <property type="term" value="P:carbohydrate metabolic process"/>
    <property type="evidence" value="ECO:0007669"/>
    <property type="project" value="InterPro"/>
</dbReference>
<dbReference type="InterPro" id="IPR011330">
    <property type="entry name" value="Glyco_hydro/deAcase_b/a-brl"/>
</dbReference>
<name>A0AAE3GG54_9PSEU</name>
<gene>
    <name evidence="2" type="ORF">LX83_004484</name>
</gene>
<dbReference type="PANTHER" id="PTHR10587">
    <property type="entry name" value="GLYCOSYL TRANSFERASE-RELATED"/>
    <property type="match status" value="1"/>
</dbReference>
<keyword evidence="3" id="KW-1185">Reference proteome</keyword>
<dbReference type="PANTHER" id="PTHR10587:SF137">
    <property type="entry name" value="4-DEOXY-4-FORMAMIDO-L-ARABINOSE-PHOSPHOUNDECAPRENOL DEFORMYLASE ARND-RELATED"/>
    <property type="match status" value="1"/>
</dbReference>
<evidence type="ECO:0000313" key="3">
    <source>
        <dbReference type="Proteomes" id="UP001206128"/>
    </source>
</evidence>
<dbReference type="InterPro" id="IPR002509">
    <property type="entry name" value="NODB_dom"/>
</dbReference>
<evidence type="ECO:0000259" key="1">
    <source>
        <dbReference type="PROSITE" id="PS51677"/>
    </source>
</evidence>
<comment type="caution">
    <text evidence="2">The sequence shown here is derived from an EMBL/GenBank/DDBJ whole genome shotgun (WGS) entry which is preliminary data.</text>
</comment>
<reference evidence="2" key="1">
    <citation type="submission" date="2022-06" db="EMBL/GenBank/DDBJ databases">
        <title>Genomic Encyclopedia of Archaeal and Bacterial Type Strains, Phase II (KMG-II): from individual species to whole genera.</title>
        <authorList>
            <person name="Goeker M."/>
        </authorList>
    </citation>
    <scope>NUCLEOTIDE SEQUENCE</scope>
    <source>
        <strain evidence="2">DSM 43935</strain>
    </source>
</reference>
<proteinExistence type="predicted"/>
<dbReference type="GO" id="GO:0016810">
    <property type="term" value="F:hydrolase activity, acting on carbon-nitrogen (but not peptide) bonds"/>
    <property type="evidence" value="ECO:0007669"/>
    <property type="project" value="InterPro"/>
</dbReference>
<dbReference type="InterPro" id="IPR050248">
    <property type="entry name" value="Polysacc_deacetylase_ArnD"/>
</dbReference>